<reference evidence="3" key="1">
    <citation type="journal article" date="1997" name="Nucleic Acids Res.">
        <title>tRNAscan-SE: a program for improved detection of transfer RNA genes in genomic sequence.</title>
        <authorList>
            <person name="Lowe T.M."/>
            <person name="Eddy S.R."/>
        </authorList>
    </citation>
    <scope>NUCLEOTIDE SEQUENCE [LARGE SCALE GENOMIC DNA]</scope>
</reference>
<dbReference type="PANTHER" id="PTHR39069">
    <property type="entry name" value="ECDYSONE-INDUCIBLE GENE E1, ISOFORM A"/>
    <property type="match status" value="1"/>
</dbReference>
<reference evidence="3" key="2">
    <citation type="journal article" date="2016" name="G3 (Bethesda)">
        <title>Genome Evolution in Three Species of Cactophilic Drosophila.</title>
        <authorList>
            <person name="Sanchez-Flores A."/>
            <person name="Penazola F."/>
            <person name="Carpinteyro-Ponce J."/>
            <person name="Nazario-Yepiz N."/>
            <person name="Abreu-Goodger C."/>
            <person name="Machado C.A."/>
            <person name="Markow T.A."/>
        </authorList>
    </citation>
    <scope>NUCLEOTIDE SEQUENCE [LARGE SCALE GENOMIC DNA]</scope>
</reference>
<accession>A0ABM1PWF0</accession>
<sequence length="325" mass="36106">MRFILILSFIFYALSTISAEDLLELSCLTDEQCIQFEGGKCLDSRCICTARGGDSEERVDCQPKDEKRNNIVGGPCPCTLPHAECDVQLQQCFCAAEHLPSDDRRRCLPLKVPLNGSCEMARQCQTMDTFADCQMKRCLCQENFVPYEGNCLAILDLNCSNNAMCETVDASICLPQTAKCACPKDLVANENRSACIPGVDYATSCTNSAQCQVQLGAGSTCDNNNRCSCSPTHYAKRDETLNSTVCELRVPYGAYCRRTADCQQMSDGEDKVLNSRMECKWGECQCRAEFQVVNNEYCVVKDAATANQLSLFLPILSIWPIYSWI</sequence>
<dbReference type="PANTHER" id="PTHR39069:SF4">
    <property type="entry name" value="LD24340P"/>
    <property type="match status" value="1"/>
</dbReference>
<dbReference type="InterPro" id="IPR006149">
    <property type="entry name" value="EB_dom"/>
</dbReference>
<evidence type="ECO:0000313" key="4">
    <source>
        <dbReference type="RefSeq" id="XP_017871536.1"/>
    </source>
</evidence>
<dbReference type="Pfam" id="PF01683">
    <property type="entry name" value="EB"/>
    <property type="match status" value="2"/>
</dbReference>
<dbReference type="RefSeq" id="XP_017871536.1">
    <property type="nucleotide sequence ID" value="XM_018016047.1"/>
</dbReference>
<evidence type="ECO:0000259" key="2">
    <source>
        <dbReference type="Pfam" id="PF01683"/>
    </source>
</evidence>
<name>A0ABM1PWF0_DROAR</name>
<evidence type="ECO:0000313" key="3">
    <source>
        <dbReference type="Proteomes" id="UP000694904"/>
    </source>
</evidence>
<gene>
    <name evidence="4" type="primary">LOC108619458</name>
</gene>
<feature type="signal peptide" evidence="1">
    <location>
        <begin position="1"/>
        <end position="19"/>
    </location>
</feature>
<organism evidence="3 4">
    <name type="scientific">Drosophila arizonae</name>
    <name type="common">Fruit fly</name>
    <dbReference type="NCBI Taxonomy" id="7263"/>
    <lineage>
        <taxon>Eukaryota</taxon>
        <taxon>Metazoa</taxon>
        <taxon>Ecdysozoa</taxon>
        <taxon>Arthropoda</taxon>
        <taxon>Hexapoda</taxon>
        <taxon>Insecta</taxon>
        <taxon>Pterygota</taxon>
        <taxon>Neoptera</taxon>
        <taxon>Endopterygota</taxon>
        <taxon>Diptera</taxon>
        <taxon>Brachycera</taxon>
        <taxon>Muscomorpha</taxon>
        <taxon>Ephydroidea</taxon>
        <taxon>Drosophilidae</taxon>
        <taxon>Drosophila</taxon>
    </lineage>
</organism>
<reference evidence="4" key="3">
    <citation type="submission" date="2025-08" db="UniProtKB">
        <authorList>
            <consortium name="RefSeq"/>
        </authorList>
    </citation>
    <scope>IDENTIFICATION</scope>
    <source>
        <tissue evidence="4">Whole organism</tissue>
    </source>
</reference>
<dbReference type="GeneID" id="108619458"/>
<keyword evidence="3" id="KW-1185">Reference proteome</keyword>
<keyword evidence="4" id="KW-0675">Receptor</keyword>
<protein>
    <submittedName>
        <fullName evidence="4">Platelet endothelial aggregation receptor 1</fullName>
    </submittedName>
</protein>
<feature type="domain" description="EB" evidence="2">
    <location>
        <begin position="193"/>
        <end position="237"/>
    </location>
</feature>
<feature type="chain" id="PRO_5045312809" evidence="1">
    <location>
        <begin position="20"/>
        <end position="325"/>
    </location>
</feature>
<proteinExistence type="predicted"/>
<keyword evidence="1" id="KW-0732">Signal</keyword>
<dbReference type="Proteomes" id="UP000694904">
    <property type="component" value="Chromosome X"/>
</dbReference>
<evidence type="ECO:0000256" key="1">
    <source>
        <dbReference type="SAM" id="SignalP"/>
    </source>
</evidence>
<feature type="domain" description="EB" evidence="2">
    <location>
        <begin position="94"/>
        <end position="151"/>
    </location>
</feature>